<organism evidence="1 2">
    <name type="scientific">Modicisalibacter tunisiensis</name>
    <dbReference type="NCBI Taxonomy" id="390637"/>
    <lineage>
        <taxon>Bacteria</taxon>
        <taxon>Pseudomonadati</taxon>
        <taxon>Pseudomonadota</taxon>
        <taxon>Gammaproteobacteria</taxon>
        <taxon>Oceanospirillales</taxon>
        <taxon>Halomonadaceae</taxon>
        <taxon>Modicisalibacter</taxon>
    </lineage>
</organism>
<dbReference type="EMBL" id="JAGXFD010000001">
    <property type="protein sequence ID" value="MBZ9567293.1"/>
    <property type="molecule type" value="Genomic_DNA"/>
</dbReference>
<dbReference type="Proteomes" id="UP001319883">
    <property type="component" value="Unassembled WGS sequence"/>
</dbReference>
<sequence>MPAPLFPIDRAPSLAPWRAGVMAAETWASALATIALRQQLWLTQPPTSLPLLDENQRMVTEKWEAGVELAAVWHETWVDACTGRLPCWWESSQRILHPLHRRTMANSRRLTARPPRRS</sequence>
<accession>A0ABS7WYK4</accession>
<proteinExistence type="predicted"/>
<protein>
    <submittedName>
        <fullName evidence="1">Uncharacterized protein</fullName>
    </submittedName>
</protein>
<reference evidence="1 2" key="1">
    <citation type="submission" date="2021-05" db="EMBL/GenBank/DDBJ databases">
        <title>Petroleum and Energy Research Collection (APPE): ex situ preservation of microbial diversity associated with the oil industry and exploitation of its biotechnological potential.</title>
        <authorList>
            <person name="Paixao C.T.M."/>
            <person name="Gomes M.B."/>
            <person name="Oliveira V.M."/>
        </authorList>
    </citation>
    <scope>NUCLEOTIDE SEQUENCE [LARGE SCALE GENOMIC DNA]</scope>
    <source>
        <strain evidence="1 2">LIT2</strain>
    </source>
</reference>
<gene>
    <name evidence="1" type="ORF">KGQ91_06295</name>
</gene>
<evidence type="ECO:0000313" key="1">
    <source>
        <dbReference type="EMBL" id="MBZ9567293.1"/>
    </source>
</evidence>
<keyword evidence="2" id="KW-1185">Reference proteome</keyword>
<comment type="caution">
    <text evidence="1">The sequence shown here is derived from an EMBL/GenBank/DDBJ whole genome shotgun (WGS) entry which is preliminary data.</text>
</comment>
<name>A0ABS7WYK4_9GAMM</name>
<evidence type="ECO:0000313" key="2">
    <source>
        <dbReference type="Proteomes" id="UP001319883"/>
    </source>
</evidence>